<evidence type="ECO:0000256" key="6">
    <source>
        <dbReference type="ARBA" id="ARBA00023186"/>
    </source>
</evidence>
<comment type="subcellular location">
    <subcellularLocation>
        <location evidence="1">Periplasm</location>
    </subcellularLocation>
</comment>
<dbReference type="EMBL" id="SOYS01000002">
    <property type="protein sequence ID" value="NIY47025.1"/>
    <property type="molecule type" value="Genomic_DNA"/>
</dbReference>
<keyword evidence="8" id="KW-1185">Reference proteome</keyword>
<dbReference type="NCBIfam" id="NF041112">
    <property type="entry name" value="chap_CsgH_alph"/>
    <property type="match status" value="1"/>
</dbReference>
<dbReference type="InterPro" id="IPR047726">
    <property type="entry name" value="CsgH_dom"/>
</dbReference>
<sequence>MHTLILLAALSNQLTFDIQQQGNVYTIEPVATLTSDCQCSMKLTATRSGKAGQSTSSQRSSVSIKANEPIKLARLSLNIDPDDSVTLTVTLTNGKDINLEKQWVPTGRI</sequence>
<comment type="caution">
    <text evidence="7">The sequence shown here is derived from an EMBL/GenBank/DDBJ whole genome shotgun (WGS) entry which is preliminary data.</text>
</comment>
<evidence type="ECO:0000256" key="1">
    <source>
        <dbReference type="ARBA" id="ARBA00004418"/>
    </source>
</evidence>
<protein>
    <recommendedName>
        <fullName evidence="3">Curli assembly protein CsgC</fullName>
    </recommendedName>
</protein>
<comment type="similarity">
    <text evidence="2">Belongs to the CsgC/AgfC family.</text>
</comment>
<dbReference type="InterPro" id="IPR053722">
    <property type="entry name" value="Curli_assembly_CsgC/AgfC"/>
</dbReference>
<keyword evidence="5" id="KW-0574">Periplasm</keyword>
<accession>A0ABX0VKB5</accession>
<proteinExistence type="inferred from homology"/>
<gene>
    <name evidence="7" type="primary">csgC</name>
    <name evidence="7" type="ORF">E2L00_05640</name>
</gene>
<evidence type="ECO:0000313" key="8">
    <source>
        <dbReference type="Proteomes" id="UP000697927"/>
    </source>
</evidence>
<organism evidence="7 8">
    <name type="scientific">Cedecea colo</name>
    <dbReference type="NCBI Taxonomy" id="2552946"/>
    <lineage>
        <taxon>Bacteria</taxon>
        <taxon>Pseudomonadati</taxon>
        <taxon>Pseudomonadota</taxon>
        <taxon>Gammaproteobacteria</taxon>
        <taxon>Enterobacterales</taxon>
        <taxon>Enterobacteriaceae</taxon>
        <taxon>Cedecea</taxon>
    </lineage>
</organism>
<evidence type="ECO:0000256" key="2">
    <source>
        <dbReference type="ARBA" id="ARBA00006329"/>
    </source>
</evidence>
<dbReference type="Pfam" id="PF10610">
    <property type="entry name" value="Tafi-CsgC"/>
    <property type="match status" value="1"/>
</dbReference>
<keyword evidence="4" id="KW-0732">Signal</keyword>
<dbReference type="Proteomes" id="UP000697927">
    <property type="component" value="Unassembled WGS sequence"/>
</dbReference>
<evidence type="ECO:0000256" key="3">
    <source>
        <dbReference type="ARBA" id="ARBA00017442"/>
    </source>
</evidence>
<dbReference type="Gene3D" id="2.60.40.2420">
    <property type="match status" value="1"/>
</dbReference>
<keyword evidence="6" id="KW-0143">Chaperone</keyword>
<evidence type="ECO:0000256" key="4">
    <source>
        <dbReference type="ARBA" id="ARBA00022729"/>
    </source>
</evidence>
<dbReference type="InterPro" id="IPR014491">
    <property type="entry name" value="Curli_production_prot_CsgC"/>
</dbReference>
<evidence type="ECO:0000256" key="5">
    <source>
        <dbReference type="ARBA" id="ARBA00022764"/>
    </source>
</evidence>
<evidence type="ECO:0000313" key="7">
    <source>
        <dbReference type="EMBL" id="NIY47025.1"/>
    </source>
</evidence>
<reference evidence="7 8" key="1">
    <citation type="journal article" date="2020" name="Microorganisms">
        <title>Polyphasic Characterisation of Cedecea colo sp. nov., a New Enteric Bacterium Isolated from the Koala Hindgut.</title>
        <authorList>
            <person name="Boath J.M."/>
            <person name="Dakhal S."/>
            <person name="Van T.T.H."/>
            <person name="Moore R.J."/>
            <person name="Dekiwadia C."/>
            <person name="Macreadie I.G."/>
        </authorList>
    </citation>
    <scope>NUCLEOTIDE SEQUENCE [LARGE SCALE GENOMIC DNA]</scope>
    <source>
        <strain evidence="7 8">ZA</strain>
    </source>
</reference>
<dbReference type="NCBIfam" id="NF007507">
    <property type="entry name" value="PRK10102.1"/>
    <property type="match status" value="1"/>
</dbReference>
<dbReference type="RefSeq" id="WP_167608190.1">
    <property type="nucleotide sequence ID" value="NZ_SOYS01000002.1"/>
</dbReference>
<name>A0ABX0VKB5_9ENTR</name>